<evidence type="ECO:0000256" key="1">
    <source>
        <dbReference type="SAM" id="MobiDB-lite"/>
    </source>
</evidence>
<comment type="caution">
    <text evidence="2">The sequence shown here is derived from an EMBL/GenBank/DDBJ whole genome shotgun (WGS) entry which is preliminary data.</text>
</comment>
<feature type="compositionally biased region" description="Low complexity" evidence="1">
    <location>
        <begin position="97"/>
        <end position="111"/>
    </location>
</feature>
<name>A0A4S8KBJ6_MUSBA</name>
<protein>
    <submittedName>
        <fullName evidence="2">Uncharacterized protein</fullName>
    </submittedName>
</protein>
<dbReference type="EMBL" id="PYDT01000001">
    <property type="protein sequence ID" value="THU72490.1"/>
    <property type="molecule type" value="Genomic_DNA"/>
</dbReference>
<reference evidence="2 3" key="1">
    <citation type="journal article" date="2019" name="Nat. Plants">
        <title>Genome sequencing of Musa balbisiana reveals subgenome evolution and function divergence in polyploid bananas.</title>
        <authorList>
            <person name="Yao X."/>
        </authorList>
    </citation>
    <scope>NUCLEOTIDE SEQUENCE [LARGE SCALE GENOMIC DNA]</scope>
    <source>
        <strain evidence="3">cv. DH-PKW</strain>
        <tissue evidence="2">Leaves</tissue>
    </source>
</reference>
<evidence type="ECO:0000313" key="2">
    <source>
        <dbReference type="EMBL" id="THU72490.1"/>
    </source>
</evidence>
<keyword evidence="3" id="KW-1185">Reference proteome</keyword>
<proteinExistence type="predicted"/>
<gene>
    <name evidence="2" type="ORF">C4D60_Mb04t12690</name>
</gene>
<dbReference type="Proteomes" id="UP000317650">
    <property type="component" value="Chromosome 4"/>
</dbReference>
<feature type="region of interest" description="Disordered" evidence="1">
    <location>
        <begin position="92"/>
        <end position="111"/>
    </location>
</feature>
<sequence>MGHEDGVDRMPCPAAARRRSVLTGKLRCFERLGKLCGREASSGLQALGTIGLATGFAKPSWQSLSMPQGIDLESGFPATGFKLGCSSMTDNASARASQSSMPPFSSPLSSQSSSFLLFSIADTSRGRSIAA</sequence>
<evidence type="ECO:0000313" key="3">
    <source>
        <dbReference type="Proteomes" id="UP000317650"/>
    </source>
</evidence>
<organism evidence="2 3">
    <name type="scientific">Musa balbisiana</name>
    <name type="common">Banana</name>
    <dbReference type="NCBI Taxonomy" id="52838"/>
    <lineage>
        <taxon>Eukaryota</taxon>
        <taxon>Viridiplantae</taxon>
        <taxon>Streptophyta</taxon>
        <taxon>Embryophyta</taxon>
        <taxon>Tracheophyta</taxon>
        <taxon>Spermatophyta</taxon>
        <taxon>Magnoliopsida</taxon>
        <taxon>Liliopsida</taxon>
        <taxon>Zingiberales</taxon>
        <taxon>Musaceae</taxon>
        <taxon>Musa</taxon>
    </lineage>
</organism>
<dbReference type="AlphaFoldDB" id="A0A4S8KBJ6"/>
<accession>A0A4S8KBJ6</accession>